<dbReference type="AlphaFoldDB" id="A0AAN8EN03"/>
<organism evidence="1 2">
    <name type="scientific">Knufia fluminis</name>
    <dbReference type="NCBI Taxonomy" id="191047"/>
    <lineage>
        <taxon>Eukaryota</taxon>
        <taxon>Fungi</taxon>
        <taxon>Dikarya</taxon>
        <taxon>Ascomycota</taxon>
        <taxon>Pezizomycotina</taxon>
        <taxon>Eurotiomycetes</taxon>
        <taxon>Chaetothyriomycetidae</taxon>
        <taxon>Chaetothyriales</taxon>
        <taxon>Trichomeriaceae</taxon>
        <taxon>Knufia</taxon>
    </lineage>
</organism>
<name>A0AAN8EN03_9EURO</name>
<dbReference type="PANTHER" id="PTHR43857:SF1">
    <property type="entry name" value="YJGH FAMILY PROTEIN"/>
    <property type="match status" value="1"/>
</dbReference>
<dbReference type="Proteomes" id="UP001316803">
    <property type="component" value="Unassembled WGS sequence"/>
</dbReference>
<dbReference type="EMBL" id="JAKLMC020000003">
    <property type="protein sequence ID" value="KAK5957280.1"/>
    <property type="molecule type" value="Genomic_DNA"/>
</dbReference>
<evidence type="ECO:0000313" key="1">
    <source>
        <dbReference type="EMBL" id="KAK5957280.1"/>
    </source>
</evidence>
<dbReference type="SUPFAM" id="SSF55298">
    <property type="entry name" value="YjgF-like"/>
    <property type="match status" value="1"/>
</dbReference>
<reference evidence="1 2" key="1">
    <citation type="submission" date="2022-12" db="EMBL/GenBank/DDBJ databases">
        <title>Genomic features and morphological characterization of a novel Knufia sp. strain isolated from spacecraft assembly facility.</title>
        <authorList>
            <person name="Teixeira M."/>
            <person name="Chander A.M."/>
            <person name="Stajich J.E."/>
            <person name="Venkateswaran K."/>
        </authorList>
    </citation>
    <scope>NUCLEOTIDE SEQUENCE [LARGE SCALE GENOMIC DNA]</scope>
    <source>
        <strain evidence="1 2">FJI-L2-BK-P2</strain>
    </source>
</reference>
<protein>
    <submittedName>
        <fullName evidence="1">Uncharacterized protein</fullName>
    </submittedName>
</protein>
<proteinExistence type="predicted"/>
<dbReference type="Gene3D" id="3.30.1330.40">
    <property type="entry name" value="RutC-like"/>
    <property type="match status" value="1"/>
</dbReference>
<comment type="caution">
    <text evidence="1">The sequence shown here is derived from an EMBL/GenBank/DDBJ whole genome shotgun (WGS) entry which is preliminary data.</text>
</comment>
<dbReference type="PANTHER" id="PTHR43857">
    <property type="entry name" value="BLR7761 PROTEIN"/>
    <property type="match status" value="1"/>
</dbReference>
<gene>
    <name evidence="1" type="ORF">OHC33_001652</name>
</gene>
<dbReference type="InterPro" id="IPR035959">
    <property type="entry name" value="RutC-like_sf"/>
</dbReference>
<evidence type="ECO:0000313" key="2">
    <source>
        <dbReference type="Proteomes" id="UP001316803"/>
    </source>
</evidence>
<dbReference type="Pfam" id="PF01042">
    <property type="entry name" value="Ribonuc_L-PSP"/>
    <property type="match status" value="1"/>
</dbReference>
<keyword evidence="2" id="KW-1185">Reference proteome</keyword>
<dbReference type="InterPro" id="IPR006175">
    <property type="entry name" value="YjgF/YER057c/UK114"/>
</dbReference>
<sequence length="152" mass="16593">MSTPKFYSYPGIGEWALTNRGYSQAVRIQDRIECSGQGGWTAGPNGITFPTSLTDEIAQAFINVDTNLRHAGGKGWSQVYRLYSFHTEINAEVSGIMKAEFEKWGIEGGFIWTQIGVAGLGAEGMRVELEVVAWDPEGDDAEVKGEKEAVGK</sequence>
<accession>A0AAN8EN03</accession>